<reference evidence="2" key="1">
    <citation type="submission" date="2020-03" db="EMBL/GenBank/DDBJ databases">
        <title>Transcriptomic Profiling of the Digestive Tract of the Rat Flea, Xenopsylla cheopis, Following Blood Feeding and Infection with Yersinia pestis.</title>
        <authorList>
            <person name="Bland D.M."/>
            <person name="Martens C.A."/>
            <person name="Virtaneva K."/>
            <person name="Kanakabandi K."/>
            <person name="Long D."/>
            <person name="Rosenke R."/>
            <person name="Saturday G.A."/>
            <person name="Hoyt F.H."/>
            <person name="Bruno D.P."/>
            <person name="Ribeiro J.M.C."/>
            <person name="Hinnebusch J."/>
        </authorList>
    </citation>
    <scope>NUCLEOTIDE SEQUENCE</scope>
</reference>
<keyword evidence="1" id="KW-0812">Transmembrane</keyword>
<evidence type="ECO:0000256" key="1">
    <source>
        <dbReference type="SAM" id="Phobius"/>
    </source>
</evidence>
<feature type="transmembrane region" description="Helical" evidence="1">
    <location>
        <begin position="66"/>
        <end position="85"/>
    </location>
</feature>
<feature type="transmembrane region" description="Helical" evidence="1">
    <location>
        <begin position="6"/>
        <end position="22"/>
    </location>
</feature>
<accession>A0A6M2DX99</accession>
<feature type="transmembrane region" description="Helical" evidence="1">
    <location>
        <begin position="42"/>
        <end position="60"/>
    </location>
</feature>
<keyword evidence="1" id="KW-1133">Transmembrane helix</keyword>
<sequence length="94" mass="11005">MYIYVYVHICVIAFLRGIYIYYQPSRGICGIYIWAQQIFHTWEIRGTMFTFLCAAHMGIISGASQYFSFISTWVLAHPVVLQILLGRTTNLLWF</sequence>
<proteinExistence type="predicted"/>
<protein>
    <submittedName>
        <fullName evidence="2">Putative product</fullName>
    </submittedName>
</protein>
<dbReference type="AlphaFoldDB" id="A0A6M2DX99"/>
<organism evidence="2">
    <name type="scientific">Xenopsylla cheopis</name>
    <name type="common">Oriental rat flea</name>
    <name type="synonym">Pulex cheopis</name>
    <dbReference type="NCBI Taxonomy" id="163159"/>
    <lineage>
        <taxon>Eukaryota</taxon>
        <taxon>Metazoa</taxon>
        <taxon>Ecdysozoa</taxon>
        <taxon>Arthropoda</taxon>
        <taxon>Hexapoda</taxon>
        <taxon>Insecta</taxon>
        <taxon>Pterygota</taxon>
        <taxon>Neoptera</taxon>
        <taxon>Endopterygota</taxon>
        <taxon>Siphonaptera</taxon>
        <taxon>Pulicidae</taxon>
        <taxon>Xenopsyllinae</taxon>
        <taxon>Xenopsylla</taxon>
    </lineage>
</organism>
<keyword evidence="1" id="KW-0472">Membrane</keyword>
<name>A0A6M2DX99_XENCH</name>
<evidence type="ECO:0000313" key="2">
    <source>
        <dbReference type="EMBL" id="NOV50624.1"/>
    </source>
</evidence>
<dbReference type="EMBL" id="GIIL01006898">
    <property type="protein sequence ID" value="NOV50624.1"/>
    <property type="molecule type" value="Transcribed_RNA"/>
</dbReference>